<sequence>MNLNKGRIHHRVFRRLPSTRRPLAANQEDGDSLFAGCSSAVSFFTTGALSGMNSCGSSTEMLLAEGPGRASIGLAASPLTILGDPVGGLHVVRIHVRPEGRIVSRALLDDLRLGPILRGGVLDVDGVRTTSVRLALFDVLRVRGSREQFDPESCDCDRQPSQFDRRIQPQSTDKTVDVNAPSQS</sequence>
<evidence type="ECO:0000256" key="1">
    <source>
        <dbReference type="SAM" id="MobiDB-lite"/>
    </source>
</evidence>
<comment type="caution">
    <text evidence="2">The sequence shown here is derived from an EMBL/GenBank/DDBJ whole genome shotgun (WGS) entry which is preliminary data.</text>
</comment>
<protein>
    <submittedName>
        <fullName evidence="2">Uncharacterized protein</fullName>
    </submittedName>
</protein>
<gene>
    <name evidence="2" type="ORF">EYF80_022566</name>
</gene>
<dbReference type="Proteomes" id="UP000314294">
    <property type="component" value="Unassembled WGS sequence"/>
</dbReference>
<organism evidence="2 3">
    <name type="scientific">Liparis tanakae</name>
    <name type="common">Tanaka's snailfish</name>
    <dbReference type="NCBI Taxonomy" id="230148"/>
    <lineage>
        <taxon>Eukaryota</taxon>
        <taxon>Metazoa</taxon>
        <taxon>Chordata</taxon>
        <taxon>Craniata</taxon>
        <taxon>Vertebrata</taxon>
        <taxon>Euteleostomi</taxon>
        <taxon>Actinopterygii</taxon>
        <taxon>Neopterygii</taxon>
        <taxon>Teleostei</taxon>
        <taxon>Neoteleostei</taxon>
        <taxon>Acanthomorphata</taxon>
        <taxon>Eupercaria</taxon>
        <taxon>Perciformes</taxon>
        <taxon>Cottioidei</taxon>
        <taxon>Cottales</taxon>
        <taxon>Liparidae</taxon>
        <taxon>Liparis</taxon>
    </lineage>
</organism>
<evidence type="ECO:0000313" key="3">
    <source>
        <dbReference type="Proteomes" id="UP000314294"/>
    </source>
</evidence>
<feature type="region of interest" description="Disordered" evidence="1">
    <location>
        <begin position="149"/>
        <end position="184"/>
    </location>
</feature>
<reference evidence="2 3" key="1">
    <citation type="submission" date="2019-03" db="EMBL/GenBank/DDBJ databases">
        <title>First draft genome of Liparis tanakae, snailfish: a comprehensive survey of snailfish specific genes.</title>
        <authorList>
            <person name="Kim W."/>
            <person name="Song I."/>
            <person name="Jeong J.-H."/>
            <person name="Kim D."/>
            <person name="Kim S."/>
            <person name="Ryu S."/>
            <person name="Song J.Y."/>
            <person name="Lee S.K."/>
        </authorList>
    </citation>
    <scope>NUCLEOTIDE SEQUENCE [LARGE SCALE GENOMIC DNA]</scope>
    <source>
        <tissue evidence="2">Muscle</tissue>
    </source>
</reference>
<keyword evidence="3" id="KW-1185">Reference proteome</keyword>
<dbReference type="EMBL" id="SRLO01000207">
    <property type="protein sequence ID" value="TNN67228.1"/>
    <property type="molecule type" value="Genomic_DNA"/>
</dbReference>
<evidence type="ECO:0000313" key="2">
    <source>
        <dbReference type="EMBL" id="TNN67228.1"/>
    </source>
</evidence>
<name>A0A4Z2HN03_9TELE</name>
<dbReference type="AlphaFoldDB" id="A0A4Z2HN03"/>
<proteinExistence type="predicted"/>
<accession>A0A4Z2HN03</accession>
<feature type="compositionally biased region" description="Basic and acidic residues" evidence="1">
    <location>
        <begin position="149"/>
        <end position="167"/>
    </location>
</feature>